<dbReference type="Gene3D" id="3.40.50.720">
    <property type="entry name" value="NAD(P)-binding Rossmann-like Domain"/>
    <property type="match status" value="1"/>
</dbReference>
<protein>
    <submittedName>
        <fullName evidence="1">3-oxoacyl-ACP reductase</fullName>
    </submittedName>
</protein>
<dbReference type="InterPro" id="IPR002347">
    <property type="entry name" value="SDR_fam"/>
</dbReference>
<name>A0A225SLP5_9BURK</name>
<keyword evidence="2" id="KW-1185">Reference proteome</keyword>
<dbReference type="Proteomes" id="UP000214747">
    <property type="component" value="Unassembled WGS sequence"/>
</dbReference>
<evidence type="ECO:0000313" key="2">
    <source>
        <dbReference type="Proteomes" id="UP000214747"/>
    </source>
</evidence>
<proteinExistence type="predicted"/>
<dbReference type="PANTHER" id="PTHR45458">
    <property type="entry name" value="SHORT-CHAIN DEHYDROGENASE/REDUCTASE SDR"/>
    <property type="match status" value="1"/>
</dbReference>
<evidence type="ECO:0000313" key="1">
    <source>
        <dbReference type="EMBL" id="OWY31980.1"/>
    </source>
</evidence>
<dbReference type="InterPro" id="IPR020904">
    <property type="entry name" value="Sc_DH/Rdtase_CS"/>
</dbReference>
<dbReference type="RefSeq" id="WP_088757424.1">
    <property type="nucleotide sequence ID" value="NZ_NJGV01000032.1"/>
</dbReference>
<dbReference type="PROSITE" id="PS00061">
    <property type="entry name" value="ADH_SHORT"/>
    <property type="match status" value="1"/>
</dbReference>
<dbReference type="EMBL" id="NJGV01000032">
    <property type="protein sequence ID" value="OWY31980.1"/>
    <property type="molecule type" value="Genomic_DNA"/>
</dbReference>
<reference evidence="1 2" key="1">
    <citation type="journal article" date="2010" name="Int. J. Syst. Evol. Microbiol.">
        <title>Reclassification of Herbaspirillum putei as a later heterotypic synonym of Herbaspirillum huttiense, with the description of H. huttiense subsp. huttiense subsp. nov. and H. huttiense subsp. putei subsp. nov., comb. nov., and description of Herbaspirillum aquaticum sp. nov.</title>
        <authorList>
            <person name="Dobritsa A.P."/>
            <person name="Reddy M.C."/>
            <person name="Samadpour M."/>
        </authorList>
    </citation>
    <scope>NUCLEOTIDE SEQUENCE [LARGE SCALE GENOMIC DNA]</scope>
    <source>
        <strain evidence="1 2">IEH 4430</strain>
    </source>
</reference>
<organism evidence="1 2">
    <name type="scientific">Herbaspirillum aquaticum</name>
    <dbReference type="NCBI Taxonomy" id="568783"/>
    <lineage>
        <taxon>Bacteria</taxon>
        <taxon>Pseudomonadati</taxon>
        <taxon>Pseudomonadota</taxon>
        <taxon>Betaproteobacteria</taxon>
        <taxon>Burkholderiales</taxon>
        <taxon>Oxalobacteraceae</taxon>
        <taxon>Herbaspirillum</taxon>
    </lineage>
</organism>
<dbReference type="SUPFAM" id="SSF51735">
    <property type="entry name" value="NAD(P)-binding Rossmann-fold domains"/>
    <property type="match status" value="1"/>
</dbReference>
<dbReference type="PRINTS" id="PR00081">
    <property type="entry name" value="GDHRDH"/>
</dbReference>
<dbReference type="PANTHER" id="PTHR45458:SF1">
    <property type="entry name" value="SHORT CHAIN DEHYDROGENASE"/>
    <property type="match status" value="1"/>
</dbReference>
<dbReference type="InterPro" id="IPR036291">
    <property type="entry name" value="NAD(P)-bd_dom_sf"/>
</dbReference>
<dbReference type="InterPro" id="IPR052184">
    <property type="entry name" value="SDR_enzymes"/>
</dbReference>
<accession>A0A225SLP5</accession>
<comment type="caution">
    <text evidence="1">The sequence shown here is derived from an EMBL/GenBank/DDBJ whole genome shotgun (WGS) entry which is preliminary data.</text>
</comment>
<dbReference type="GO" id="GO:0016616">
    <property type="term" value="F:oxidoreductase activity, acting on the CH-OH group of donors, NAD or NADP as acceptor"/>
    <property type="evidence" value="ECO:0007669"/>
    <property type="project" value="TreeGrafter"/>
</dbReference>
<sequence length="229" mass="24779">MEKKPAILIVGASRGLGLALVEQFCLRGWQVLATVRTPSSALDALKVRFGSALEEEVADIADEASVRALRQRLEGRTLEMLFINAGIAKSINESAGTAPVQDFLDMMLVNAFSPMRFIEIFDDMVAPDGTIAAMSSELGSITGNEGGWDLYASSKAALNMLMKCYAAARPGDQRAKLVVAPGWIQTEMGGPGASFTVEETIPLVVDMLEKNHGKPGLRFVDRFDRSLPW</sequence>
<gene>
    <name evidence="1" type="ORF">CEJ45_23530</name>
</gene>
<dbReference type="Pfam" id="PF00106">
    <property type="entry name" value="adh_short"/>
    <property type="match status" value="1"/>
</dbReference>
<dbReference type="AlphaFoldDB" id="A0A225SLP5"/>